<dbReference type="CDD" id="cd07891">
    <property type="entry name" value="CYTH-like_CthTTM-like_1"/>
    <property type="match status" value="1"/>
</dbReference>
<dbReference type="SMART" id="SM01118">
    <property type="entry name" value="CYTH"/>
    <property type="match status" value="1"/>
</dbReference>
<dbReference type="InterPro" id="IPR012042">
    <property type="entry name" value="NeuTTM/CthTTM-like"/>
</dbReference>
<accession>A0ABW5YBB2</accession>
<reference evidence="3" key="1">
    <citation type="journal article" date="2019" name="Int. J. Syst. Evol. Microbiol.">
        <title>The Global Catalogue of Microorganisms (GCM) 10K type strain sequencing project: providing services to taxonomists for standard genome sequencing and annotation.</title>
        <authorList>
            <consortium name="The Broad Institute Genomics Platform"/>
            <consortium name="The Broad Institute Genome Sequencing Center for Infectious Disease"/>
            <person name="Wu L."/>
            <person name="Ma J."/>
        </authorList>
    </citation>
    <scope>NUCLEOTIDE SEQUENCE [LARGE SCALE GENOMIC DNA]</scope>
    <source>
        <strain evidence="3">KCTC 22437</strain>
    </source>
</reference>
<dbReference type="PANTHER" id="PTHR40114">
    <property type="entry name" value="SLR0698 PROTEIN"/>
    <property type="match status" value="1"/>
</dbReference>
<sequence length="154" mass="18081">MGIEIERKFLVDHKKWEAADKPEGQKMQQGYIVNEQDRTIRLRIAGDIAYLTFKSGKGISRHEFEYEIPANEATELFRQFVKTGIEKTRYHITYADKLWEVDVFEGDNEGLIVAEIELDNEYEQFELPPWAGQEVSHDGRYYNSSLSVNPFKNW</sequence>
<keyword evidence="3" id="KW-1185">Reference proteome</keyword>
<comment type="caution">
    <text evidence="2">The sequence shown here is derived from an EMBL/GenBank/DDBJ whole genome shotgun (WGS) entry which is preliminary data.</text>
</comment>
<proteinExistence type="predicted"/>
<evidence type="ECO:0000313" key="2">
    <source>
        <dbReference type="EMBL" id="MFD2872086.1"/>
    </source>
</evidence>
<evidence type="ECO:0000313" key="3">
    <source>
        <dbReference type="Proteomes" id="UP001597557"/>
    </source>
</evidence>
<dbReference type="Proteomes" id="UP001597557">
    <property type="component" value="Unassembled WGS sequence"/>
</dbReference>
<dbReference type="RefSeq" id="WP_377183407.1">
    <property type="nucleotide sequence ID" value="NZ_JBHUPD010000001.1"/>
</dbReference>
<name>A0ABW5YBB2_9SPHI</name>
<dbReference type="InterPro" id="IPR023577">
    <property type="entry name" value="CYTH_domain"/>
</dbReference>
<evidence type="ECO:0000259" key="1">
    <source>
        <dbReference type="PROSITE" id="PS51707"/>
    </source>
</evidence>
<dbReference type="Pfam" id="PF01928">
    <property type="entry name" value="CYTH"/>
    <property type="match status" value="1"/>
</dbReference>
<dbReference type="SUPFAM" id="SSF55154">
    <property type="entry name" value="CYTH-like phosphatases"/>
    <property type="match status" value="1"/>
</dbReference>
<protein>
    <submittedName>
        <fullName evidence="2">CYTH domain-containing protein</fullName>
    </submittedName>
</protein>
<dbReference type="PANTHER" id="PTHR40114:SF1">
    <property type="entry name" value="SLR0698 PROTEIN"/>
    <property type="match status" value="1"/>
</dbReference>
<dbReference type="InterPro" id="IPR033469">
    <property type="entry name" value="CYTH-like_dom_sf"/>
</dbReference>
<gene>
    <name evidence="2" type="ORF">ACFS5N_06385</name>
</gene>
<dbReference type="PROSITE" id="PS51707">
    <property type="entry name" value="CYTH"/>
    <property type="match status" value="1"/>
</dbReference>
<dbReference type="EMBL" id="JBHUPD010000001">
    <property type="protein sequence ID" value="MFD2872086.1"/>
    <property type="molecule type" value="Genomic_DNA"/>
</dbReference>
<feature type="domain" description="CYTH" evidence="1">
    <location>
        <begin position="2"/>
        <end position="148"/>
    </location>
</feature>
<dbReference type="Gene3D" id="2.40.320.10">
    <property type="entry name" value="Hypothetical Protein Pfu-838710-001"/>
    <property type="match status" value="1"/>
</dbReference>
<organism evidence="2 3">
    <name type="scientific">Mucilaginibacter ximonensis</name>
    <dbReference type="NCBI Taxonomy" id="538021"/>
    <lineage>
        <taxon>Bacteria</taxon>
        <taxon>Pseudomonadati</taxon>
        <taxon>Bacteroidota</taxon>
        <taxon>Sphingobacteriia</taxon>
        <taxon>Sphingobacteriales</taxon>
        <taxon>Sphingobacteriaceae</taxon>
        <taxon>Mucilaginibacter</taxon>
    </lineage>
</organism>
<dbReference type="PIRSF" id="PIRSF016487">
    <property type="entry name" value="CYTH_UCP016487"/>
    <property type="match status" value="1"/>
</dbReference>